<keyword evidence="3" id="KW-1185">Reference proteome</keyword>
<accession>A0A4V3SIF4</accession>
<dbReference type="InParanoid" id="A0A4V3SIF4"/>
<feature type="region of interest" description="Disordered" evidence="1">
    <location>
        <begin position="204"/>
        <end position="234"/>
    </location>
</feature>
<dbReference type="EMBL" id="ML220128">
    <property type="protein sequence ID" value="TGZ79965.1"/>
    <property type="molecule type" value="Genomic_DNA"/>
</dbReference>
<proteinExistence type="predicted"/>
<dbReference type="AlphaFoldDB" id="A0A4V3SIF4"/>
<protein>
    <submittedName>
        <fullName evidence="2">Uncharacterized protein</fullName>
    </submittedName>
</protein>
<feature type="region of interest" description="Disordered" evidence="1">
    <location>
        <begin position="132"/>
        <end position="153"/>
    </location>
</feature>
<evidence type="ECO:0000313" key="3">
    <source>
        <dbReference type="Proteomes" id="UP000298138"/>
    </source>
</evidence>
<name>A0A4V3SIF4_9PEZI</name>
<sequence length="234" mass="25259">MCKDCGGCGIVIRRESVRSGGFGVGMIQVVEMGEGYEIRLDESPCATLQTRLVDRPSGKQPFVGYGRVEAKRYPRTELDIPGLSRESTGLAFFLVCWFRAESRASQTTAFHHHHRLTTRQLSIGIGALFSSSPAGNQGEGNKDNSNDRMTLPPDRDLRCLQDEFFFFSSSLSLSTSTSTSQQDSNDVGSCGGAGFAVNCTTSSSASGPRLAASEVQPLSTTPFRASTAHASWRN</sequence>
<dbReference type="Proteomes" id="UP000298138">
    <property type="component" value="Unassembled WGS sequence"/>
</dbReference>
<gene>
    <name evidence="2" type="ORF">EX30DRAFT_364968</name>
</gene>
<reference evidence="2 3" key="1">
    <citation type="submission" date="2019-04" db="EMBL/GenBank/DDBJ databases">
        <title>Comparative genomics and transcriptomics to analyze fruiting body development in filamentous ascomycetes.</title>
        <authorList>
            <consortium name="DOE Joint Genome Institute"/>
            <person name="Lutkenhaus R."/>
            <person name="Traeger S."/>
            <person name="Breuer J."/>
            <person name="Kuo A."/>
            <person name="Lipzen A."/>
            <person name="Pangilinan J."/>
            <person name="Dilworth D."/>
            <person name="Sandor L."/>
            <person name="Poggeler S."/>
            <person name="Barry K."/>
            <person name="Grigoriev I.V."/>
            <person name="Nowrousian M."/>
        </authorList>
    </citation>
    <scope>NUCLEOTIDE SEQUENCE [LARGE SCALE GENOMIC DNA]</scope>
    <source>
        <strain evidence="2 3">CBS 389.68</strain>
    </source>
</reference>
<evidence type="ECO:0000313" key="2">
    <source>
        <dbReference type="EMBL" id="TGZ79965.1"/>
    </source>
</evidence>
<evidence type="ECO:0000256" key="1">
    <source>
        <dbReference type="SAM" id="MobiDB-lite"/>
    </source>
</evidence>
<organism evidence="2 3">
    <name type="scientific">Ascodesmis nigricans</name>
    <dbReference type="NCBI Taxonomy" id="341454"/>
    <lineage>
        <taxon>Eukaryota</taxon>
        <taxon>Fungi</taxon>
        <taxon>Dikarya</taxon>
        <taxon>Ascomycota</taxon>
        <taxon>Pezizomycotina</taxon>
        <taxon>Pezizomycetes</taxon>
        <taxon>Pezizales</taxon>
        <taxon>Ascodesmidaceae</taxon>
        <taxon>Ascodesmis</taxon>
    </lineage>
</organism>